<sequence>MRLECLRRDPDSGIFQIRKRVPERFKHIVGKREIKLSLGTTDRKLALIRCLEELAKIERAWSGIDAAIIDGEGHVLAPLQCKSASDAGPAATIPAGAVSSPTDPSKADRSLASPTAVAASDKAPVPLRTLFKSYGKEAQLSPATVKRWSPVVDRKRQAEAVHAAWFHGISASIWLLGQPLAMR</sequence>
<dbReference type="Pfam" id="PF20172">
    <property type="entry name" value="DUF6538"/>
    <property type="match status" value="1"/>
</dbReference>
<evidence type="ECO:0000313" key="2">
    <source>
        <dbReference type="EMBL" id="UPT92352.1"/>
    </source>
</evidence>
<dbReference type="InterPro" id="IPR046668">
    <property type="entry name" value="DUF6538"/>
</dbReference>
<reference evidence="2 3" key="1">
    <citation type="journal article" date="2017" name="Syst. Appl. Microbiol.">
        <title>Soybeans inoculated with root zone soils of Canadian native legumes harbour diverse and novel Bradyrhizobium spp. that possess agricultural potential.</title>
        <authorList>
            <person name="Bromfield E.S.P."/>
            <person name="Cloutier S."/>
            <person name="Tambong J.T."/>
            <person name="Tran Thi T.V."/>
        </authorList>
    </citation>
    <scope>NUCLEOTIDE SEQUENCE [LARGE SCALE GENOMIC DNA]</scope>
    <source>
        <strain evidence="2 3">1S5</strain>
    </source>
</reference>
<evidence type="ECO:0000313" key="3">
    <source>
        <dbReference type="Proteomes" id="UP000551709"/>
    </source>
</evidence>
<organism evidence="2 3">
    <name type="scientific">Bradyrhizobium barranii subsp. apii</name>
    <dbReference type="NCBI Taxonomy" id="2819348"/>
    <lineage>
        <taxon>Bacteria</taxon>
        <taxon>Pseudomonadati</taxon>
        <taxon>Pseudomonadota</taxon>
        <taxon>Alphaproteobacteria</taxon>
        <taxon>Hyphomicrobiales</taxon>
        <taxon>Nitrobacteraceae</taxon>
        <taxon>Bradyrhizobium</taxon>
        <taxon>Bradyrhizobium barranii</taxon>
    </lineage>
</organism>
<name>A0A8T5VHK1_9BRAD</name>
<protein>
    <recommendedName>
        <fullName evidence="1">DUF6538 domain-containing protein</fullName>
    </recommendedName>
</protein>
<feature type="domain" description="DUF6538" evidence="1">
    <location>
        <begin position="9"/>
        <end position="62"/>
    </location>
</feature>
<gene>
    <name evidence="2" type="ORF">HAP41_0000049540</name>
</gene>
<evidence type="ECO:0000259" key="1">
    <source>
        <dbReference type="Pfam" id="PF20172"/>
    </source>
</evidence>
<dbReference type="Proteomes" id="UP000551709">
    <property type="component" value="Plasmid pBb1S5b"/>
</dbReference>
<accession>A0A8T5VHK1</accession>
<dbReference type="RefSeq" id="WP_166107174.1">
    <property type="nucleotide sequence ID" value="NZ_CP096257.1"/>
</dbReference>
<dbReference type="EMBL" id="CP096257">
    <property type="protein sequence ID" value="UPT92352.1"/>
    <property type="molecule type" value="Genomic_DNA"/>
</dbReference>
<geneLocation type="plasmid" evidence="2 3">
    <name>pBb1S5b</name>
</geneLocation>
<dbReference type="AlphaFoldDB" id="A0A8T5VHK1"/>
<proteinExistence type="predicted"/>
<keyword evidence="2" id="KW-0614">Plasmid</keyword>